<feature type="region of interest" description="Disordered" evidence="1">
    <location>
        <begin position="1"/>
        <end position="30"/>
    </location>
</feature>
<reference evidence="2" key="1">
    <citation type="submission" date="2016-10" db="EMBL/GenBank/DDBJ databases">
        <title>Sequence of Gallionella enrichment culture.</title>
        <authorList>
            <person name="Poehlein A."/>
            <person name="Muehling M."/>
            <person name="Daniel R."/>
        </authorList>
    </citation>
    <scope>NUCLEOTIDE SEQUENCE</scope>
</reference>
<gene>
    <name evidence="2" type="ORF">GALL_449710</name>
</gene>
<comment type="caution">
    <text evidence="2">The sequence shown here is derived from an EMBL/GenBank/DDBJ whole genome shotgun (WGS) entry which is preliminary data.</text>
</comment>
<accession>A0A1J5Q041</accession>
<protein>
    <submittedName>
        <fullName evidence="2">Uncharacterized protein</fullName>
    </submittedName>
</protein>
<dbReference type="AlphaFoldDB" id="A0A1J5Q041"/>
<evidence type="ECO:0000256" key="1">
    <source>
        <dbReference type="SAM" id="MobiDB-lite"/>
    </source>
</evidence>
<dbReference type="EMBL" id="MLJW01002886">
    <property type="protein sequence ID" value="OIQ73391.1"/>
    <property type="molecule type" value="Genomic_DNA"/>
</dbReference>
<name>A0A1J5Q041_9ZZZZ</name>
<evidence type="ECO:0000313" key="2">
    <source>
        <dbReference type="EMBL" id="OIQ73391.1"/>
    </source>
</evidence>
<organism evidence="2">
    <name type="scientific">mine drainage metagenome</name>
    <dbReference type="NCBI Taxonomy" id="410659"/>
    <lineage>
        <taxon>unclassified sequences</taxon>
        <taxon>metagenomes</taxon>
        <taxon>ecological metagenomes</taxon>
    </lineage>
</organism>
<proteinExistence type="predicted"/>
<sequence>MKYISPSVAISDKGTATPGISVADMRPRNM</sequence>